<protein>
    <submittedName>
        <fullName evidence="1">Uncharacterized protein</fullName>
    </submittedName>
</protein>
<reference evidence="1" key="2">
    <citation type="journal article" date="2015" name="Fish Shellfish Immunol.">
        <title>Early steps in the European eel (Anguilla anguilla)-Vibrio vulnificus interaction in the gills: Role of the RtxA13 toxin.</title>
        <authorList>
            <person name="Callol A."/>
            <person name="Pajuelo D."/>
            <person name="Ebbesson L."/>
            <person name="Teles M."/>
            <person name="MacKenzie S."/>
            <person name="Amaro C."/>
        </authorList>
    </citation>
    <scope>NUCLEOTIDE SEQUENCE</scope>
</reference>
<organism evidence="1">
    <name type="scientific">Anguilla anguilla</name>
    <name type="common">European freshwater eel</name>
    <name type="synonym">Muraena anguilla</name>
    <dbReference type="NCBI Taxonomy" id="7936"/>
    <lineage>
        <taxon>Eukaryota</taxon>
        <taxon>Metazoa</taxon>
        <taxon>Chordata</taxon>
        <taxon>Craniata</taxon>
        <taxon>Vertebrata</taxon>
        <taxon>Euteleostomi</taxon>
        <taxon>Actinopterygii</taxon>
        <taxon>Neopterygii</taxon>
        <taxon>Teleostei</taxon>
        <taxon>Anguilliformes</taxon>
        <taxon>Anguillidae</taxon>
        <taxon>Anguilla</taxon>
    </lineage>
</organism>
<sequence>MLKITKHISPFGSGLRSVRRASGLRFSRHWNKKKALKSKDLHQGTIDYTVY</sequence>
<name>A0A0E9XNC3_ANGAN</name>
<dbReference type="AlphaFoldDB" id="A0A0E9XNC3"/>
<proteinExistence type="predicted"/>
<evidence type="ECO:0000313" key="1">
    <source>
        <dbReference type="EMBL" id="JAI03219.1"/>
    </source>
</evidence>
<accession>A0A0E9XNC3</accession>
<dbReference type="EMBL" id="GBXM01005359">
    <property type="protein sequence ID" value="JAI03219.1"/>
    <property type="molecule type" value="Transcribed_RNA"/>
</dbReference>
<reference evidence="1" key="1">
    <citation type="submission" date="2014-11" db="EMBL/GenBank/DDBJ databases">
        <authorList>
            <person name="Amaro Gonzalez C."/>
        </authorList>
    </citation>
    <scope>NUCLEOTIDE SEQUENCE</scope>
</reference>